<dbReference type="GO" id="GO:0008270">
    <property type="term" value="F:zinc ion binding"/>
    <property type="evidence" value="ECO:0007669"/>
    <property type="project" value="UniProtKB-KW"/>
</dbReference>
<dbReference type="AlphaFoldDB" id="A0A1Y1WG72"/>
<dbReference type="Gene3D" id="3.30.160.60">
    <property type="entry name" value="Classic Zinc Finger"/>
    <property type="match status" value="1"/>
</dbReference>
<dbReference type="SMART" id="SM00451">
    <property type="entry name" value="ZnF_U1"/>
    <property type="match status" value="1"/>
</dbReference>
<feature type="domain" description="U1-type" evidence="7">
    <location>
        <begin position="72"/>
        <end position="106"/>
    </location>
</feature>
<name>A0A1Y1WG72_9FUNG</name>
<organism evidence="8 9">
    <name type="scientific">Linderina pennispora</name>
    <dbReference type="NCBI Taxonomy" id="61395"/>
    <lineage>
        <taxon>Eukaryota</taxon>
        <taxon>Fungi</taxon>
        <taxon>Fungi incertae sedis</taxon>
        <taxon>Zoopagomycota</taxon>
        <taxon>Kickxellomycotina</taxon>
        <taxon>Kickxellomycetes</taxon>
        <taxon>Kickxellales</taxon>
        <taxon>Kickxellaceae</taxon>
        <taxon>Linderina</taxon>
    </lineage>
</organism>
<dbReference type="InterPro" id="IPR022755">
    <property type="entry name" value="Znf_C2H2_jaz"/>
</dbReference>
<keyword evidence="5" id="KW-0175">Coiled coil</keyword>
<gene>
    <name evidence="8" type="ORF">DL89DRAFT_265834</name>
</gene>
<sequence length="200" mass="22656">MDKNAYGDKKGTGDFRRTWDDEVYAQKAPAGHPKQPKEERDLLQARTTQINLTEMVGKTQIVQASTSGASSQPGFYCKVCDVTVKDSLSYLDHINGKNHQRMLNRSMKVKAETVEDVRAKLEQLRRKKLILAEQNHTEYDFSERVRVQQLMEQERKQRRKRTKDARKQAKSATDPADGQDPEAAAMAAMMGFSGFGSSKT</sequence>
<keyword evidence="4" id="KW-0539">Nucleus</keyword>
<dbReference type="InterPro" id="IPR040107">
    <property type="entry name" value="Snu23"/>
</dbReference>
<proteinExistence type="predicted"/>
<dbReference type="Proteomes" id="UP000193922">
    <property type="component" value="Unassembled WGS sequence"/>
</dbReference>
<keyword evidence="2" id="KW-0863">Zinc-finger</keyword>
<keyword evidence="9" id="KW-1185">Reference proteome</keyword>
<keyword evidence="3" id="KW-0862">Zinc</keyword>
<dbReference type="GeneID" id="63803489"/>
<accession>A0A1Y1WG72</accession>
<feature type="region of interest" description="Disordered" evidence="6">
    <location>
        <begin position="152"/>
        <end position="185"/>
    </location>
</feature>
<dbReference type="SUPFAM" id="SSF57667">
    <property type="entry name" value="beta-beta-alpha zinc fingers"/>
    <property type="match status" value="1"/>
</dbReference>
<dbReference type="GO" id="GO:0003676">
    <property type="term" value="F:nucleic acid binding"/>
    <property type="evidence" value="ECO:0007669"/>
    <property type="project" value="InterPro"/>
</dbReference>
<evidence type="ECO:0000256" key="3">
    <source>
        <dbReference type="ARBA" id="ARBA00022833"/>
    </source>
</evidence>
<dbReference type="GO" id="GO:0046540">
    <property type="term" value="C:U4/U6 x U5 tri-snRNP complex"/>
    <property type="evidence" value="ECO:0007669"/>
    <property type="project" value="TreeGrafter"/>
</dbReference>
<evidence type="ECO:0000256" key="6">
    <source>
        <dbReference type="SAM" id="MobiDB-lite"/>
    </source>
</evidence>
<dbReference type="PANTHER" id="PTHR45986">
    <property type="entry name" value="ZINC FINGER MATRIN-TYPE PROTEIN 2"/>
    <property type="match status" value="1"/>
</dbReference>
<feature type="coiled-coil region" evidence="5">
    <location>
        <begin position="107"/>
        <end position="134"/>
    </location>
</feature>
<dbReference type="OrthoDB" id="30343at2759"/>
<dbReference type="EMBL" id="MCFD01000003">
    <property type="protein sequence ID" value="ORX72216.1"/>
    <property type="molecule type" value="Genomic_DNA"/>
</dbReference>
<dbReference type="RefSeq" id="XP_040745640.1">
    <property type="nucleotide sequence ID" value="XM_040886841.1"/>
</dbReference>
<dbReference type="InterPro" id="IPR036236">
    <property type="entry name" value="Znf_C2H2_sf"/>
</dbReference>
<comment type="caution">
    <text evidence="8">The sequence shown here is derived from an EMBL/GenBank/DDBJ whole genome shotgun (WGS) entry which is preliminary data.</text>
</comment>
<evidence type="ECO:0000259" key="7">
    <source>
        <dbReference type="SMART" id="SM00451"/>
    </source>
</evidence>
<evidence type="ECO:0000256" key="5">
    <source>
        <dbReference type="SAM" id="Coils"/>
    </source>
</evidence>
<dbReference type="Pfam" id="PF12171">
    <property type="entry name" value="zf-C2H2_jaz"/>
    <property type="match status" value="1"/>
</dbReference>
<evidence type="ECO:0000313" key="8">
    <source>
        <dbReference type="EMBL" id="ORX72216.1"/>
    </source>
</evidence>
<evidence type="ECO:0000313" key="9">
    <source>
        <dbReference type="Proteomes" id="UP000193922"/>
    </source>
</evidence>
<evidence type="ECO:0000256" key="2">
    <source>
        <dbReference type="ARBA" id="ARBA00022771"/>
    </source>
</evidence>
<protein>
    <recommendedName>
        <fullName evidence="7">U1-type domain-containing protein</fullName>
    </recommendedName>
</protein>
<dbReference type="PANTHER" id="PTHR45986:SF1">
    <property type="entry name" value="ZINC FINGER MATRIN-TYPE PROTEIN 2"/>
    <property type="match status" value="1"/>
</dbReference>
<keyword evidence="1" id="KW-0479">Metal-binding</keyword>
<dbReference type="InterPro" id="IPR003604">
    <property type="entry name" value="Matrin/U1-like-C_Znf_C2H2"/>
</dbReference>
<dbReference type="GO" id="GO:0005681">
    <property type="term" value="C:spliceosomal complex"/>
    <property type="evidence" value="ECO:0007669"/>
    <property type="project" value="InterPro"/>
</dbReference>
<dbReference type="GO" id="GO:0000398">
    <property type="term" value="P:mRNA splicing, via spliceosome"/>
    <property type="evidence" value="ECO:0007669"/>
    <property type="project" value="InterPro"/>
</dbReference>
<feature type="region of interest" description="Disordered" evidence="6">
    <location>
        <begin position="1"/>
        <end position="20"/>
    </location>
</feature>
<dbReference type="STRING" id="61395.A0A1Y1WG72"/>
<evidence type="ECO:0000256" key="4">
    <source>
        <dbReference type="ARBA" id="ARBA00023242"/>
    </source>
</evidence>
<reference evidence="8 9" key="1">
    <citation type="submission" date="2016-07" db="EMBL/GenBank/DDBJ databases">
        <title>Pervasive Adenine N6-methylation of Active Genes in Fungi.</title>
        <authorList>
            <consortium name="DOE Joint Genome Institute"/>
            <person name="Mondo S.J."/>
            <person name="Dannebaum R.O."/>
            <person name="Kuo R.C."/>
            <person name="Labutti K."/>
            <person name="Haridas S."/>
            <person name="Kuo A."/>
            <person name="Salamov A."/>
            <person name="Ahrendt S.R."/>
            <person name="Lipzen A."/>
            <person name="Sullivan W."/>
            <person name="Andreopoulos W.B."/>
            <person name="Clum A."/>
            <person name="Lindquist E."/>
            <person name="Daum C."/>
            <person name="Ramamoorthy G.K."/>
            <person name="Gryganskyi A."/>
            <person name="Culley D."/>
            <person name="Magnuson J.K."/>
            <person name="James T.Y."/>
            <person name="O'Malley M.A."/>
            <person name="Stajich J.E."/>
            <person name="Spatafora J.W."/>
            <person name="Visel A."/>
            <person name="Grigoriev I.V."/>
        </authorList>
    </citation>
    <scope>NUCLEOTIDE SEQUENCE [LARGE SCALE GENOMIC DNA]</scope>
    <source>
        <strain evidence="8 9">ATCC 12442</strain>
    </source>
</reference>
<evidence type="ECO:0000256" key="1">
    <source>
        <dbReference type="ARBA" id="ARBA00022723"/>
    </source>
</evidence>